<dbReference type="GO" id="GO:0005634">
    <property type="term" value="C:nucleus"/>
    <property type="evidence" value="ECO:0007669"/>
    <property type="project" value="UniProtKB-ARBA"/>
</dbReference>
<feature type="compositionally biased region" description="Acidic residues" evidence="2">
    <location>
        <begin position="913"/>
        <end position="927"/>
    </location>
</feature>
<evidence type="ECO:0000259" key="3">
    <source>
        <dbReference type="Pfam" id="PF03914"/>
    </source>
</evidence>
<organism evidence="4 5">
    <name type="scientific">Leucocoprinus birnbaumii</name>
    <dbReference type="NCBI Taxonomy" id="56174"/>
    <lineage>
        <taxon>Eukaryota</taxon>
        <taxon>Fungi</taxon>
        <taxon>Dikarya</taxon>
        <taxon>Basidiomycota</taxon>
        <taxon>Agaricomycotina</taxon>
        <taxon>Agaricomycetes</taxon>
        <taxon>Agaricomycetidae</taxon>
        <taxon>Agaricales</taxon>
        <taxon>Agaricineae</taxon>
        <taxon>Agaricaceae</taxon>
        <taxon>Leucocoprinus</taxon>
    </lineage>
</organism>
<feature type="region of interest" description="Disordered" evidence="2">
    <location>
        <begin position="1"/>
        <end position="32"/>
    </location>
</feature>
<dbReference type="PANTHER" id="PTHR12048:SF0">
    <property type="entry name" value="CCAAT_ENHANCER-BINDING PROTEIN ZETA"/>
    <property type="match status" value="1"/>
</dbReference>
<dbReference type="InterPro" id="IPR005612">
    <property type="entry name" value="CCAAT-binding_factor"/>
</dbReference>
<dbReference type="InterPro" id="IPR040155">
    <property type="entry name" value="CEBPZ/Mak21-like"/>
</dbReference>
<protein>
    <recommendedName>
        <fullName evidence="3">CCAAT-binding factor domain-containing protein</fullName>
    </recommendedName>
</protein>
<evidence type="ECO:0000256" key="1">
    <source>
        <dbReference type="ARBA" id="ARBA00007797"/>
    </source>
</evidence>
<feature type="region of interest" description="Disordered" evidence="2">
    <location>
        <begin position="749"/>
        <end position="955"/>
    </location>
</feature>
<name>A0AAD5YTM2_9AGAR</name>
<feature type="compositionally biased region" description="Low complexity" evidence="2">
    <location>
        <begin position="282"/>
        <end position="294"/>
    </location>
</feature>
<feature type="compositionally biased region" description="Acidic residues" evidence="2">
    <location>
        <begin position="759"/>
        <end position="803"/>
    </location>
</feature>
<feature type="domain" description="CCAAT-binding factor" evidence="3">
    <location>
        <begin position="479"/>
        <end position="646"/>
    </location>
</feature>
<dbReference type="InterPro" id="IPR016024">
    <property type="entry name" value="ARM-type_fold"/>
</dbReference>
<feature type="compositionally biased region" description="Acidic residues" evidence="2">
    <location>
        <begin position="848"/>
        <end position="905"/>
    </location>
</feature>
<feature type="compositionally biased region" description="Polar residues" evidence="2">
    <location>
        <begin position="1"/>
        <end position="10"/>
    </location>
</feature>
<proteinExistence type="inferred from homology"/>
<dbReference type="SUPFAM" id="SSF48371">
    <property type="entry name" value="ARM repeat"/>
    <property type="match status" value="1"/>
</dbReference>
<evidence type="ECO:0000313" key="5">
    <source>
        <dbReference type="Proteomes" id="UP001213000"/>
    </source>
</evidence>
<comment type="caution">
    <text evidence="4">The sequence shown here is derived from an EMBL/GenBank/DDBJ whole genome shotgun (WGS) entry which is preliminary data.</text>
</comment>
<accession>A0AAD5YTM2</accession>
<evidence type="ECO:0000313" key="4">
    <source>
        <dbReference type="EMBL" id="KAJ3567250.1"/>
    </source>
</evidence>
<dbReference type="AlphaFoldDB" id="A0AAD5YTM2"/>
<gene>
    <name evidence="4" type="ORF">NP233_g6482</name>
</gene>
<feature type="region of interest" description="Disordered" evidence="2">
    <location>
        <begin position="282"/>
        <end position="327"/>
    </location>
</feature>
<dbReference type="PANTHER" id="PTHR12048">
    <property type="entry name" value="CCAAT-BINDING FACTOR-RELATED"/>
    <property type="match status" value="1"/>
</dbReference>
<keyword evidence="5" id="KW-1185">Reference proteome</keyword>
<reference evidence="4" key="1">
    <citation type="submission" date="2022-07" db="EMBL/GenBank/DDBJ databases">
        <title>Genome Sequence of Leucocoprinus birnbaumii.</title>
        <authorList>
            <person name="Buettner E."/>
        </authorList>
    </citation>
    <scope>NUCLEOTIDE SEQUENCE</scope>
    <source>
        <strain evidence="4">VT141</strain>
    </source>
</reference>
<comment type="similarity">
    <text evidence="1">Belongs to the CBF/MAK21 family.</text>
</comment>
<feature type="compositionally biased region" description="Acidic residues" evidence="2">
    <location>
        <begin position="816"/>
        <end position="839"/>
    </location>
</feature>
<evidence type="ECO:0000256" key="2">
    <source>
        <dbReference type="SAM" id="MobiDB-lite"/>
    </source>
</evidence>
<dbReference type="Proteomes" id="UP001213000">
    <property type="component" value="Unassembled WGS sequence"/>
</dbReference>
<sequence>MARTGSTQVTKKPEKHTSKQKQKAQESSSSVILPPSSLWHAAIPPLSSAPNLSTPTFVQINTLTEKGATLLDDDTKKFLSASSSSSEANFFTKVIHSGTLSDRLSALTLLVQSSPVHNTKALDTLQNMAGKGGGGRGESLKALRCIVDWWVGGGAPNRKLKYFRDQPLLHPEVSDEYILVWYFEDWLKKYFFSVLQTLETLSLNPLPYVRTQAISLIFTLLKDKPEQEQNLLRLLVNKLGDTSKSICSRASYHLLQLLQTHPSMKSIVVREIISLVLKPSTSTPSIAPIPSAPANKHIRFTSPEPAKTAQSKAKSKAKPEDKKPRANPHAQYYATITFNQIVLTPSPTDREVAVRLIDIYFELFRDVLGAEPEKAGGDADDEEEENTGVVEKDGEVMKDKKGRVVVKGKKGNGQMRSKEFSGAAGFIEVEDSNSKLISALLTGVNRALPFAKVELGDTKINAHLDTLFLITHKSTFNISLQALVLIHQISLTLSKPTTSTSTSGATIGKTLTDRYFRTLYDSLHDHRLGTSSKQAMYLNLLYKSIKSDPEQEGERRTALVRRFVQVLVSGGSGATEFIVGGLYLLGELFSTVPGLRSMIFSSTNSTTSTETYDPRKRDPLYAHASSSPLWELTPLLTHYHPTISLLTRQLLTAQPLTATPDLSQNTLSHFLDRFVYKNPKKKPSGVEGKGSSAMQPSASSIQGVKLLKGEVPDSVQVNTAAFWKNKKESQIPVDQMFFYSYFKRKEDLEKRSKKRPERGEDESEEENEEEGEEEGVGEDEDATEAEKDEDVDEEDSSDLEEDEIWKAMKATMPKDGDDEDLLSDSELDADEDEDGDDLPSDFAAAMASDDDDNDLVFNVEDEDQEEQDDEDEEEDEEIADEEDEDALSLVEDSDNEDLIPLDEMPDGLIAFDGSDDEAPNEEADEEWGGIATASKKRKRGAEEKAANKRKKSKRSLPTFASYEDYAKMIEEGPEDDI</sequence>
<dbReference type="EMBL" id="JANIEX010000426">
    <property type="protein sequence ID" value="KAJ3567250.1"/>
    <property type="molecule type" value="Genomic_DNA"/>
</dbReference>
<dbReference type="Pfam" id="PF03914">
    <property type="entry name" value="CBF"/>
    <property type="match status" value="1"/>
</dbReference>